<dbReference type="PROSITE" id="PS50851">
    <property type="entry name" value="CHEW"/>
    <property type="match status" value="1"/>
</dbReference>
<sequence length="180" mass="18772">MSLPRTRAALRLDELRDSFDSSFTRPPPPRQEPGAALLRLRVGGAPLAVRLGQLSGLHLMPRLVRLPGAPASLLGVAGLRGQLIAVHDLSALLGLQSGEPPRWLLLAGGARRVGLAAAGFEGQLRATPEQLRSGGGSSATHPLLNASVLLPDAPPLPVLDVDSLVRKLLEDASAGPQQGR</sequence>
<dbReference type="SUPFAM" id="SSF50341">
    <property type="entry name" value="CheW-like"/>
    <property type="match status" value="1"/>
</dbReference>
<dbReference type="Proteomes" id="UP001207654">
    <property type="component" value="Unassembled WGS sequence"/>
</dbReference>
<accession>A0ABT4A346</accession>
<evidence type="ECO:0000259" key="1">
    <source>
        <dbReference type="PROSITE" id="PS50851"/>
    </source>
</evidence>
<reference evidence="2 3" key="1">
    <citation type="submission" date="2022-11" db="EMBL/GenBank/DDBJ databases">
        <title>Minimal conservation of predation-associated metabolite biosynthetic gene clusters underscores biosynthetic potential of Myxococcota including descriptions for ten novel species: Archangium lansinium sp. nov., Myxococcus landrumus sp. nov., Nannocystis bai.</title>
        <authorList>
            <person name="Ahearne A."/>
            <person name="Stevens C."/>
            <person name="Phillips K."/>
        </authorList>
    </citation>
    <scope>NUCLEOTIDE SEQUENCE [LARGE SCALE GENOMIC DNA]</scope>
    <source>
        <strain evidence="2 3">MIWBW</strain>
    </source>
</reference>
<evidence type="ECO:0000313" key="2">
    <source>
        <dbReference type="EMBL" id="MCY1076068.1"/>
    </source>
</evidence>
<comment type="caution">
    <text evidence="2">The sequence shown here is derived from an EMBL/GenBank/DDBJ whole genome shotgun (WGS) entry which is preliminary data.</text>
</comment>
<protein>
    <submittedName>
        <fullName evidence="2">Chemotaxis protein CheW</fullName>
    </submittedName>
</protein>
<dbReference type="InterPro" id="IPR002545">
    <property type="entry name" value="CheW-lke_dom"/>
</dbReference>
<organism evidence="2 3">
    <name type="scientific">Archangium lansingense</name>
    <dbReference type="NCBI Taxonomy" id="2995310"/>
    <lineage>
        <taxon>Bacteria</taxon>
        <taxon>Pseudomonadati</taxon>
        <taxon>Myxococcota</taxon>
        <taxon>Myxococcia</taxon>
        <taxon>Myxococcales</taxon>
        <taxon>Cystobacterineae</taxon>
        <taxon>Archangiaceae</taxon>
        <taxon>Archangium</taxon>
    </lineage>
</organism>
<keyword evidence="3" id="KW-1185">Reference proteome</keyword>
<gene>
    <name evidence="2" type="ORF">OV287_16460</name>
</gene>
<feature type="domain" description="CheW-like" evidence="1">
    <location>
        <begin position="34"/>
        <end position="170"/>
    </location>
</feature>
<dbReference type="EMBL" id="JAPNKA010000001">
    <property type="protein sequence ID" value="MCY1076068.1"/>
    <property type="molecule type" value="Genomic_DNA"/>
</dbReference>
<name>A0ABT4A346_9BACT</name>
<dbReference type="SMART" id="SM00260">
    <property type="entry name" value="CheW"/>
    <property type="match status" value="1"/>
</dbReference>
<dbReference type="InterPro" id="IPR036061">
    <property type="entry name" value="CheW-like_dom_sf"/>
</dbReference>
<evidence type="ECO:0000313" key="3">
    <source>
        <dbReference type="Proteomes" id="UP001207654"/>
    </source>
</evidence>
<dbReference type="Pfam" id="PF01584">
    <property type="entry name" value="CheW"/>
    <property type="match status" value="1"/>
</dbReference>
<dbReference type="Gene3D" id="2.40.50.180">
    <property type="entry name" value="CheA-289, Domain 4"/>
    <property type="match status" value="1"/>
</dbReference>
<proteinExistence type="predicted"/>
<dbReference type="RefSeq" id="WP_267534975.1">
    <property type="nucleotide sequence ID" value="NZ_JAPNKA010000001.1"/>
</dbReference>